<protein>
    <submittedName>
        <fullName evidence="1">Uncharacterized protein</fullName>
    </submittedName>
</protein>
<reference evidence="1" key="1">
    <citation type="submission" date="2019-08" db="EMBL/GenBank/DDBJ databases">
        <title>The improved chromosome-level genome for the pearl oyster Pinctada fucata martensii using PacBio sequencing and Hi-C.</title>
        <authorList>
            <person name="Zheng Z."/>
        </authorList>
    </citation>
    <scope>NUCLEOTIDE SEQUENCE</scope>
    <source>
        <strain evidence="1">ZZ-2019</strain>
        <tissue evidence="1">Adductor muscle</tissue>
    </source>
</reference>
<evidence type="ECO:0000313" key="1">
    <source>
        <dbReference type="EMBL" id="KAK3103773.1"/>
    </source>
</evidence>
<organism evidence="1 2">
    <name type="scientific">Pinctada imbricata</name>
    <name type="common">Atlantic pearl-oyster</name>
    <name type="synonym">Pinctada martensii</name>
    <dbReference type="NCBI Taxonomy" id="66713"/>
    <lineage>
        <taxon>Eukaryota</taxon>
        <taxon>Metazoa</taxon>
        <taxon>Spiralia</taxon>
        <taxon>Lophotrochozoa</taxon>
        <taxon>Mollusca</taxon>
        <taxon>Bivalvia</taxon>
        <taxon>Autobranchia</taxon>
        <taxon>Pteriomorphia</taxon>
        <taxon>Pterioida</taxon>
        <taxon>Pterioidea</taxon>
        <taxon>Pteriidae</taxon>
        <taxon>Pinctada</taxon>
    </lineage>
</organism>
<name>A0AA89C8G0_PINIB</name>
<dbReference type="EMBL" id="VSWD01000005">
    <property type="protein sequence ID" value="KAK3103773.1"/>
    <property type="molecule type" value="Genomic_DNA"/>
</dbReference>
<comment type="caution">
    <text evidence="1">The sequence shown here is derived from an EMBL/GenBank/DDBJ whole genome shotgun (WGS) entry which is preliminary data.</text>
</comment>
<dbReference type="Proteomes" id="UP001186944">
    <property type="component" value="Unassembled WGS sequence"/>
</dbReference>
<keyword evidence="2" id="KW-1185">Reference proteome</keyword>
<proteinExistence type="predicted"/>
<accession>A0AA89C8G0</accession>
<gene>
    <name evidence="1" type="ORF">FSP39_021762</name>
</gene>
<dbReference type="AlphaFoldDB" id="A0AA89C8G0"/>
<sequence length="165" mass="18899">MDNLDTRMEDLERKNEYQDSIMDVSVASVGHEIEIFKTPEIHEVEEDLTNLSPRTCTDFDILRKRISLKTLESVESFLQPKSVACSFLIVDKDLDIARSVGVVRSHRNNSMVSEPDKKAMSELLCHIYDVTGEIYEDIPEVFRANHVTLALYLKSCLMKSTKQTD</sequence>
<evidence type="ECO:0000313" key="2">
    <source>
        <dbReference type="Proteomes" id="UP001186944"/>
    </source>
</evidence>